<accession>X0U1Y4</accession>
<reference evidence="1" key="1">
    <citation type="journal article" date="2014" name="Front. Microbiol.">
        <title>High frequency of phylogenetically diverse reductive dehalogenase-homologous genes in deep subseafloor sedimentary metagenomes.</title>
        <authorList>
            <person name="Kawai M."/>
            <person name="Futagami T."/>
            <person name="Toyoda A."/>
            <person name="Takaki Y."/>
            <person name="Nishi S."/>
            <person name="Hori S."/>
            <person name="Arai W."/>
            <person name="Tsubouchi T."/>
            <person name="Morono Y."/>
            <person name="Uchiyama I."/>
            <person name="Ito T."/>
            <person name="Fujiyama A."/>
            <person name="Inagaki F."/>
            <person name="Takami H."/>
        </authorList>
    </citation>
    <scope>NUCLEOTIDE SEQUENCE</scope>
    <source>
        <strain evidence="1">Expedition CK06-06</strain>
    </source>
</reference>
<gene>
    <name evidence="1" type="ORF">S01H1_43279</name>
</gene>
<dbReference type="EMBL" id="BARS01027564">
    <property type="protein sequence ID" value="GAF99798.1"/>
    <property type="molecule type" value="Genomic_DNA"/>
</dbReference>
<proteinExistence type="predicted"/>
<protein>
    <submittedName>
        <fullName evidence="1">Uncharacterized protein</fullName>
    </submittedName>
</protein>
<feature type="non-terminal residue" evidence="1">
    <location>
        <position position="49"/>
    </location>
</feature>
<dbReference type="AlphaFoldDB" id="X0U1Y4"/>
<comment type="caution">
    <text evidence="1">The sequence shown here is derived from an EMBL/GenBank/DDBJ whole genome shotgun (WGS) entry which is preliminary data.</text>
</comment>
<evidence type="ECO:0000313" key="1">
    <source>
        <dbReference type="EMBL" id="GAF99798.1"/>
    </source>
</evidence>
<name>X0U1Y4_9ZZZZ</name>
<sequence length="49" mass="5651">MLSFSYKGKTKLIPIKKEQIAGIKAKMNDYKQLKTAIDELVRINAELLR</sequence>
<organism evidence="1">
    <name type="scientific">marine sediment metagenome</name>
    <dbReference type="NCBI Taxonomy" id="412755"/>
    <lineage>
        <taxon>unclassified sequences</taxon>
        <taxon>metagenomes</taxon>
        <taxon>ecological metagenomes</taxon>
    </lineage>
</organism>